<comment type="caution">
    <text evidence="4">The sequence shown here is derived from an EMBL/GenBank/DDBJ whole genome shotgun (WGS) entry which is preliminary data.</text>
</comment>
<dbReference type="PROSITE" id="PS51257">
    <property type="entry name" value="PROKAR_LIPOPROTEIN"/>
    <property type="match status" value="1"/>
</dbReference>
<dbReference type="RefSeq" id="WP_344799511.1">
    <property type="nucleotide sequence ID" value="NZ_BAABBN010000007.1"/>
</dbReference>
<evidence type="ECO:0000313" key="4">
    <source>
        <dbReference type="EMBL" id="GAA3932229.1"/>
    </source>
</evidence>
<feature type="domain" description="Imelysin-like" evidence="3">
    <location>
        <begin position="64"/>
        <end position="355"/>
    </location>
</feature>
<evidence type="ECO:0000256" key="2">
    <source>
        <dbReference type="ARBA" id="ARBA00022729"/>
    </source>
</evidence>
<reference evidence="5" key="1">
    <citation type="journal article" date="2019" name="Int. J. Syst. Evol. Microbiol.">
        <title>The Global Catalogue of Microorganisms (GCM) 10K type strain sequencing project: providing services to taxonomists for standard genome sequencing and annotation.</title>
        <authorList>
            <consortium name="The Broad Institute Genomics Platform"/>
            <consortium name="The Broad Institute Genome Sequencing Center for Infectious Disease"/>
            <person name="Wu L."/>
            <person name="Ma J."/>
        </authorList>
    </citation>
    <scope>NUCLEOTIDE SEQUENCE [LARGE SCALE GENOMIC DNA]</scope>
    <source>
        <strain evidence="5">JCM 17551</strain>
    </source>
</reference>
<dbReference type="CDD" id="cd14659">
    <property type="entry name" value="Imelysin-like_IPPA"/>
    <property type="match status" value="1"/>
</dbReference>
<comment type="subcellular location">
    <subcellularLocation>
        <location evidence="1">Cell envelope</location>
    </subcellularLocation>
</comment>
<evidence type="ECO:0000256" key="1">
    <source>
        <dbReference type="ARBA" id="ARBA00004196"/>
    </source>
</evidence>
<gene>
    <name evidence="4" type="ORF">GCM10022277_31410</name>
</gene>
<evidence type="ECO:0000259" key="3">
    <source>
        <dbReference type="Pfam" id="PF09375"/>
    </source>
</evidence>
<accession>A0ABP7MXH2</accession>
<organism evidence="4 5">
    <name type="scientific">Litoribacillus peritrichatus</name>
    <dbReference type="NCBI Taxonomy" id="718191"/>
    <lineage>
        <taxon>Bacteria</taxon>
        <taxon>Pseudomonadati</taxon>
        <taxon>Pseudomonadota</taxon>
        <taxon>Gammaproteobacteria</taxon>
        <taxon>Oceanospirillales</taxon>
        <taxon>Oceanospirillaceae</taxon>
        <taxon>Litoribacillus</taxon>
    </lineage>
</organism>
<evidence type="ECO:0000313" key="5">
    <source>
        <dbReference type="Proteomes" id="UP001501565"/>
    </source>
</evidence>
<dbReference type="InterPro" id="IPR018976">
    <property type="entry name" value="Imelysin-like"/>
</dbReference>
<name>A0ABP7MXH2_9GAMM</name>
<protein>
    <submittedName>
        <fullName evidence="4">Imelysin family protein</fullName>
    </submittedName>
</protein>
<proteinExistence type="predicted"/>
<keyword evidence="2" id="KW-0732">Signal</keyword>
<dbReference type="Proteomes" id="UP001501565">
    <property type="component" value="Unassembled WGS sequence"/>
</dbReference>
<dbReference type="InterPro" id="IPR034984">
    <property type="entry name" value="Imelysin-like_IPPA"/>
</dbReference>
<sequence>MKLNIGLKRFFSKERLSVNKPVSSVASMLVGCVLSGSAISTHAMASGDFWQPAVDTVSASVIKPGYSGLASNLSLLGKEVDAFCADPSEQTMAKARFAWKQSILSWMEVSWVHFGPVSNGSTRFDIQIWPIRKGITHKTVNTLVAMGDELKAEDIDQKGVSIRGITGSEYLLFSGSGGQLKHYQAADAKQRCMVLKRSVENSLVSVNKLNKDWQSPSVLAPFKMGVDMLDATKEYESAASIVWNALLSELEFIQLRKLEGPLNEHGKKAKPTFAESWRSLHSFENIAHQLATLKQVYTFGFEPMIKASDAALNQQVVSSFDQLQMTLSGFKQPLKKLVATEDGRQQLIAFRDEIRKLYTLLRNQVTPLTGFVLGFNANDGD</sequence>
<dbReference type="Pfam" id="PF09375">
    <property type="entry name" value="Peptidase_M75"/>
    <property type="match status" value="1"/>
</dbReference>
<dbReference type="InterPro" id="IPR038352">
    <property type="entry name" value="Imelysin_sf"/>
</dbReference>
<dbReference type="EMBL" id="BAABBN010000007">
    <property type="protein sequence ID" value="GAA3932229.1"/>
    <property type="molecule type" value="Genomic_DNA"/>
</dbReference>
<dbReference type="Gene3D" id="1.20.1420.20">
    <property type="entry name" value="M75 peptidase, HXXE motif"/>
    <property type="match status" value="1"/>
</dbReference>
<keyword evidence="5" id="KW-1185">Reference proteome</keyword>